<evidence type="ECO:0000259" key="12">
    <source>
        <dbReference type="PROSITE" id="PS51003"/>
    </source>
</evidence>
<feature type="non-terminal residue" evidence="13">
    <location>
        <position position="1"/>
    </location>
</feature>
<evidence type="ECO:0000256" key="2">
    <source>
        <dbReference type="ARBA" id="ARBA00004167"/>
    </source>
</evidence>
<dbReference type="SUPFAM" id="SSF49562">
    <property type="entry name" value="C2 domain (Calcium/lipid-binding domain, CaLB)"/>
    <property type="match status" value="3"/>
</dbReference>
<keyword evidence="7 10" id="KW-1133">Transmembrane helix</keyword>
<feature type="domain" description="Cytochrome b/b6 C-terminal region profile" evidence="12">
    <location>
        <begin position="689"/>
        <end position="755"/>
    </location>
</feature>
<gene>
    <name evidence="13" type="primary">Myof_4</name>
    <name evidence="13" type="ORF">RHICYA_R07843</name>
</gene>
<dbReference type="Pfam" id="PF16165">
    <property type="entry name" value="Ferlin_C"/>
    <property type="match status" value="1"/>
</dbReference>
<dbReference type="GO" id="GO:0061025">
    <property type="term" value="P:membrane fusion"/>
    <property type="evidence" value="ECO:0007669"/>
    <property type="project" value="TreeGrafter"/>
</dbReference>
<keyword evidence="6" id="KW-0249">Electron transport</keyword>
<dbReference type="OrthoDB" id="270970at2759"/>
<dbReference type="Gene3D" id="2.60.40.150">
    <property type="entry name" value="C2 domain"/>
    <property type="match status" value="2"/>
</dbReference>
<evidence type="ECO:0000256" key="1">
    <source>
        <dbReference type="ARBA" id="ARBA00004141"/>
    </source>
</evidence>
<name>A0A7L1NX58_RHICY</name>
<comment type="subcellular location">
    <subcellularLocation>
        <location evidence="1">Membrane</location>
        <topology evidence="1">Multi-pass membrane protein</topology>
    </subcellularLocation>
    <subcellularLocation>
        <location evidence="2">Membrane</location>
        <topology evidence="2">Single-pass membrane protein</topology>
    </subcellularLocation>
</comment>
<keyword evidence="8 10" id="KW-0472">Membrane</keyword>
<dbReference type="GO" id="GO:0009055">
    <property type="term" value="F:electron transfer activity"/>
    <property type="evidence" value="ECO:0007669"/>
    <property type="project" value="InterPro"/>
</dbReference>
<evidence type="ECO:0000256" key="5">
    <source>
        <dbReference type="ARBA" id="ARBA00022737"/>
    </source>
</evidence>
<dbReference type="GO" id="GO:0016020">
    <property type="term" value="C:membrane"/>
    <property type="evidence" value="ECO:0007669"/>
    <property type="project" value="UniProtKB-SubCell"/>
</dbReference>
<sequence>QVLAWGLRGLRGSVRAPCLEVQCGGHTLRTPSITDPATNPNFPINAFLMTLHLPANEEYEPPIRLRVLDTREFGYQPLVGQGCVRGLGAFCCQAPSDGVPPNPVIPVAGSSTAHKKASVAKVARGVEPPIPSPPGSLAAEEEEDEDDWWSRFYAAMGDRGRSQRETHRNSLKLYGCELEAVPEFQGLQDFCETFPLYPPGGRPARGEEPVPVGEFKGLFRLYPLPEDPREPPPPRHFQELPPSRPQRCLVRVYVVRAFDLPPRDLNGLCDPYVRVSLGSQVLGQRDHYVPNTLEPVFGRLFELVGTIPLEKDLRVSLVDYDLVPPDQEIGTTTIDLENRLLSRFRAHCGLPARYCVWVPLRCWVGGTGVMGGQRVMRWIEGDGVGTGRQMHLHRETAAESGPPTYQHPGEPRERLALHVLRSWGLVPEHLETRTLYSSTQPGLGQGKVQMWVDIFPVSLGPPGPSVDISPRKAQRLELRCVVWATRDVDMGDISLTGQQMSDIYVSGWLDGLEEQRQKTDVHYRSLSGHGAFNWRFVFTFEFLAAERLCVLPRKEHFWSLDKTVLKVPPKLILQVWDNDTFSADDFLGVLELELTRMPWPAQHPQGCSILAPETPQTPWPWRGSRGSPYFSLFHKRRVRGWWPCTVEEGGKRRLSGKLELSLEMLTAEQAEERPAGKGREEPNANPTLPAPVRPEWSYLWVQAPLRALRYGLWPQYRWRVSLALAGLMLLMLLLTFVYAAPGYLAMKLVNPLQHL</sequence>
<keyword evidence="5" id="KW-0677">Repeat</keyword>
<evidence type="ECO:0000313" key="13">
    <source>
        <dbReference type="EMBL" id="NXO04575.1"/>
    </source>
</evidence>
<dbReference type="InterPro" id="IPR035892">
    <property type="entry name" value="C2_domain_sf"/>
</dbReference>
<reference evidence="13 14" key="1">
    <citation type="submission" date="2019-09" db="EMBL/GenBank/DDBJ databases">
        <title>Bird 10,000 Genomes (B10K) Project - Family phase.</title>
        <authorList>
            <person name="Zhang G."/>
        </authorList>
    </citation>
    <scope>NUCLEOTIDE SEQUENCE [LARGE SCALE GENOMIC DNA]</scope>
    <source>
        <strain evidence="13">B10K-DU-002-35</strain>
        <tissue evidence="13">Muscle</tissue>
    </source>
</reference>
<dbReference type="SMART" id="SM00239">
    <property type="entry name" value="C2"/>
    <property type="match status" value="2"/>
</dbReference>
<dbReference type="PROSITE" id="PS51003">
    <property type="entry name" value="CYTB_CTER"/>
    <property type="match status" value="1"/>
</dbReference>
<evidence type="ECO:0000256" key="10">
    <source>
        <dbReference type="SAM" id="Phobius"/>
    </source>
</evidence>
<evidence type="ECO:0000256" key="4">
    <source>
        <dbReference type="ARBA" id="ARBA00022692"/>
    </source>
</evidence>
<dbReference type="AlphaFoldDB" id="A0A7L1NX58"/>
<evidence type="ECO:0000256" key="3">
    <source>
        <dbReference type="ARBA" id="ARBA00022448"/>
    </source>
</evidence>
<dbReference type="EMBL" id="VXBP01010191">
    <property type="protein sequence ID" value="NXO04575.1"/>
    <property type="molecule type" value="Genomic_DNA"/>
</dbReference>
<dbReference type="Proteomes" id="UP000565785">
    <property type="component" value="Unassembled WGS sequence"/>
</dbReference>
<evidence type="ECO:0000256" key="8">
    <source>
        <dbReference type="ARBA" id="ARBA00023136"/>
    </source>
</evidence>
<proteinExistence type="predicted"/>
<evidence type="ECO:0000259" key="11">
    <source>
        <dbReference type="PROSITE" id="PS50004"/>
    </source>
</evidence>
<dbReference type="PANTHER" id="PTHR12546:SF34">
    <property type="entry name" value="FER-1-LIKE PROTEIN 5"/>
    <property type="match status" value="1"/>
</dbReference>
<feature type="region of interest" description="Disordered" evidence="9">
    <location>
        <begin position="669"/>
        <end position="688"/>
    </location>
</feature>
<keyword evidence="14" id="KW-1185">Reference proteome</keyword>
<dbReference type="Pfam" id="PF00168">
    <property type="entry name" value="C2"/>
    <property type="match status" value="3"/>
</dbReference>
<evidence type="ECO:0000256" key="9">
    <source>
        <dbReference type="SAM" id="MobiDB-lite"/>
    </source>
</evidence>
<dbReference type="PANTHER" id="PTHR12546">
    <property type="entry name" value="FER-1-LIKE"/>
    <property type="match status" value="1"/>
</dbReference>
<feature type="compositionally biased region" description="Basic and acidic residues" evidence="9">
    <location>
        <begin position="670"/>
        <end position="682"/>
    </location>
</feature>
<keyword evidence="4 10" id="KW-0812">Transmembrane</keyword>
<dbReference type="PROSITE" id="PS50004">
    <property type="entry name" value="C2"/>
    <property type="match status" value="2"/>
</dbReference>
<dbReference type="InterPro" id="IPR037725">
    <property type="entry name" value="C2F_Ferlin"/>
</dbReference>
<dbReference type="CDD" id="cd08374">
    <property type="entry name" value="C2F_Ferlin"/>
    <property type="match status" value="1"/>
</dbReference>
<evidence type="ECO:0000256" key="6">
    <source>
        <dbReference type="ARBA" id="ARBA00022982"/>
    </source>
</evidence>
<feature type="domain" description="C2" evidence="11">
    <location>
        <begin position="229"/>
        <end position="349"/>
    </location>
</feature>
<dbReference type="GO" id="GO:0016491">
    <property type="term" value="F:oxidoreductase activity"/>
    <property type="evidence" value="ECO:0007669"/>
    <property type="project" value="UniProtKB-UniRule"/>
</dbReference>
<keyword evidence="3" id="KW-0813">Transport</keyword>
<dbReference type="CDD" id="cd04037">
    <property type="entry name" value="C2E_Ferlin"/>
    <property type="match status" value="1"/>
</dbReference>
<evidence type="ECO:0000313" key="14">
    <source>
        <dbReference type="Proteomes" id="UP000565785"/>
    </source>
</evidence>
<dbReference type="InterPro" id="IPR037721">
    <property type="entry name" value="Ferlin"/>
</dbReference>
<organism evidence="13 14">
    <name type="scientific">Rhinopomastus cyanomelas</name>
    <name type="common">Common scimitarbill</name>
    <dbReference type="NCBI Taxonomy" id="113115"/>
    <lineage>
        <taxon>Eukaryota</taxon>
        <taxon>Metazoa</taxon>
        <taxon>Chordata</taxon>
        <taxon>Craniata</taxon>
        <taxon>Vertebrata</taxon>
        <taxon>Euteleostomi</taxon>
        <taxon>Archelosauria</taxon>
        <taxon>Archosauria</taxon>
        <taxon>Dinosauria</taxon>
        <taxon>Saurischia</taxon>
        <taxon>Theropoda</taxon>
        <taxon>Coelurosauria</taxon>
        <taxon>Aves</taxon>
        <taxon>Neognathae</taxon>
        <taxon>Neoaves</taxon>
        <taxon>Telluraves</taxon>
        <taxon>Coraciimorphae</taxon>
        <taxon>Bucerotiformes</taxon>
        <taxon>Rhinopomastidae</taxon>
        <taxon>Rhinopomastus</taxon>
    </lineage>
</organism>
<evidence type="ECO:0000256" key="7">
    <source>
        <dbReference type="ARBA" id="ARBA00022989"/>
    </source>
</evidence>
<protein>
    <submittedName>
        <fullName evidence="13">MYOF protein</fullName>
    </submittedName>
</protein>
<dbReference type="InterPro" id="IPR005798">
    <property type="entry name" value="Cyt_b/b6_C"/>
</dbReference>
<feature type="domain" description="C2" evidence="11">
    <location>
        <begin position="458"/>
        <end position="608"/>
    </location>
</feature>
<dbReference type="GO" id="GO:0007009">
    <property type="term" value="P:plasma membrane organization"/>
    <property type="evidence" value="ECO:0007669"/>
    <property type="project" value="TreeGrafter"/>
</dbReference>
<dbReference type="InterPro" id="IPR032362">
    <property type="entry name" value="Ferlin_C"/>
</dbReference>
<feature type="transmembrane region" description="Helical" evidence="10">
    <location>
        <begin position="718"/>
        <end position="740"/>
    </location>
</feature>
<dbReference type="GO" id="GO:0022900">
    <property type="term" value="P:electron transport chain"/>
    <property type="evidence" value="ECO:0007669"/>
    <property type="project" value="UniProtKB-UniRule"/>
</dbReference>
<dbReference type="InterPro" id="IPR000008">
    <property type="entry name" value="C2_dom"/>
</dbReference>
<comment type="caution">
    <text evidence="13">The sequence shown here is derived from an EMBL/GenBank/DDBJ whole genome shotgun (WGS) entry which is preliminary data.</text>
</comment>
<accession>A0A7L1NX58</accession>
<feature type="non-terminal residue" evidence="13">
    <location>
        <position position="755"/>
    </location>
</feature>
<dbReference type="InterPro" id="IPR037724">
    <property type="entry name" value="C2E_Ferlin"/>
</dbReference>